<dbReference type="GO" id="GO:0160148">
    <property type="term" value="F:tRNA pseudouridine(55) synthase activity"/>
    <property type="evidence" value="ECO:0007669"/>
    <property type="project" value="UniProtKB-EC"/>
</dbReference>
<dbReference type="GO" id="GO:0003723">
    <property type="term" value="F:RNA binding"/>
    <property type="evidence" value="ECO:0007669"/>
    <property type="project" value="InterPro"/>
</dbReference>
<name>A0A3Q0J5W6_DIACI</name>
<evidence type="ECO:0000256" key="7">
    <source>
        <dbReference type="ARBA" id="ARBA00083669"/>
    </source>
</evidence>
<gene>
    <name evidence="11" type="primary">LOC108253162</name>
</gene>
<feature type="domain" description="Pus10-like C-terminal" evidence="9">
    <location>
        <begin position="231"/>
        <end position="386"/>
    </location>
</feature>
<dbReference type="Gene3D" id="3.30.70.3190">
    <property type="match status" value="1"/>
</dbReference>
<dbReference type="PANTHER" id="PTHR21568:SF0">
    <property type="entry name" value="TRNA PSEUDOURIDINE SYNTHASE PUS10"/>
    <property type="match status" value="1"/>
</dbReference>
<dbReference type="CTD" id="150962"/>
<dbReference type="PaxDb" id="121845-A0A3Q0J5W6"/>
<dbReference type="InterPro" id="IPR048741">
    <property type="entry name" value="Pus10-like_C"/>
</dbReference>
<dbReference type="FunFam" id="3.30.70.2510:FF:000001">
    <property type="entry name" value="tRNA pseudouridine synthase Pus10"/>
    <property type="match status" value="1"/>
</dbReference>
<evidence type="ECO:0000259" key="9">
    <source>
        <dbReference type="Pfam" id="PF21238"/>
    </source>
</evidence>
<dbReference type="GeneID" id="108253162"/>
<evidence type="ECO:0000256" key="4">
    <source>
        <dbReference type="ARBA" id="ARBA00023235"/>
    </source>
</evidence>
<dbReference type="InterPro" id="IPR039894">
    <property type="entry name" value="Pus10-like"/>
</dbReference>
<dbReference type="InterPro" id="IPR048742">
    <property type="entry name" value="Pus10_N_euk"/>
</dbReference>
<dbReference type="AlphaFoldDB" id="A0A3Q0J5W6"/>
<dbReference type="Gene3D" id="3.30.70.2510">
    <property type="match status" value="1"/>
</dbReference>
<keyword evidence="4" id="KW-0413">Isomerase</keyword>
<feature type="domain" description="Pus10-like C-terminal" evidence="9">
    <location>
        <begin position="103"/>
        <end position="217"/>
    </location>
</feature>
<keyword evidence="3" id="KW-0819">tRNA processing</keyword>
<feature type="domain" description="Pus10 N-terminal eukaryotes" evidence="8">
    <location>
        <begin position="1"/>
        <end position="95"/>
    </location>
</feature>
<dbReference type="Pfam" id="PF21238">
    <property type="entry name" value="Pus10_C"/>
    <property type="match status" value="2"/>
</dbReference>
<dbReference type="EC" id="5.4.99.25" evidence="2"/>
<dbReference type="GO" id="GO:0031119">
    <property type="term" value="P:tRNA pseudouridine synthesis"/>
    <property type="evidence" value="ECO:0007669"/>
    <property type="project" value="UniProtKB-ARBA"/>
</dbReference>
<evidence type="ECO:0000259" key="8">
    <source>
        <dbReference type="Pfam" id="PF21237"/>
    </source>
</evidence>
<evidence type="ECO:0000313" key="11">
    <source>
        <dbReference type="RefSeq" id="XP_026683872.1"/>
    </source>
</evidence>
<evidence type="ECO:0000256" key="1">
    <source>
        <dbReference type="ARBA" id="ARBA00009652"/>
    </source>
</evidence>
<sequence length="402" mass="46122">MAPTIAKTVKRMLKFNSELTINVKLTYSNDELECFKLLELCPDVFGQRNTKKFRGFLFSKKSVDEALNNKKNVKLRNFYINPPSIPNHELLCSEVDIKQNQIYCAGRYNKYSRSLPQSPWIKNNQRRFNSSVQELIAKDVLNLFKADDYLFSSSGREDVDVRMLGTGRPFSIELINPKCTKITQKQIDALMDKINNENGEKIRVQDMTTVSKDHLKLSARYDNCFQGSLEIIALMDKINKENGEKIRVQDMTTVSKDHLKLLKDGEDSKTKTYEALCVSKNPLTKEHLLNISKCTPLVVNQKTPIRVLHRRANLVRLKTIHSMDATIIPHSRNDNQTFFCLKLVTQAGTYVKEFVNGDFGRTLPNLGTLLNDPDIDILALDVLNIDLDWPPKKKAYTFVTRN</sequence>
<dbReference type="FunFam" id="3.30.70.3190:FF:000001">
    <property type="entry name" value="tRNA pseudouridine synthase Pus10"/>
    <property type="match status" value="1"/>
</dbReference>
<evidence type="ECO:0000256" key="3">
    <source>
        <dbReference type="ARBA" id="ARBA00022694"/>
    </source>
</evidence>
<evidence type="ECO:0000256" key="6">
    <source>
        <dbReference type="ARBA" id="ARBA00079393"/>
    </source>
</evidence>
<keyword evidence="10" id="KW-1185">Reference proteome</keyword>
<dbReference type="Proteomes" id="UP000079169">
    <property type="component" value="Unplaced"/>
</dbReference>
<dbReference type="PANTHER" id="PTHR21568">
    <property type="entry name" value="TRNA PSEUDOURIDINE SYNTHASE PUS10"/>
    <property type="match status" value="1"/>
</dbReference>
<comment type="similarity">
    <text evidence="1">Belongs to the pseudouridine synthase Pus10 family.</text>
</comment>
<dbReference type="RefSeq" id="XP_026683872.1">
    <property type="nucleotide sequence ID" value="XM_026828071.1"/>
</dbReference>
<evidence type="ECO:0000256" key="5">
    <source>
        <dbReference type="ARBA" id="ARBA00075270"/>
    </source>
</evidence>
<accession>A0A3Q0J5W6</accession>
<dbReference type="SUPFAM" id="SSF55120">
    <property type="entry name" value="Pseudouridine synthase"/>
    <property type="match status" value="1"/>
</dbReference>
<reference evidence="11" key="1">
    <citation type="submission" date="2025-08" db="UniProtKB">
        <authorList>
            <consortium name="RefSeq"/>
        </authorList>
    </citation>
    <scope>IDENTIFICATION</scope>
</reference>
<protein>
    <recommendedName>
        <fullName evidence="2">tRNA pseudouridine(55) synthase</fullName>
        <ecNumber evidence="2">5.4.99.25</ecNumber>
    </recommendedName>
    <alternativeName>
        <fullName evidence="7">tRNA pseudouridine 55 synthase</fullName>
    </alternativeName>
    <alternativeName>
        <fullName evidence="5">tRNA pseudouridylate synthase</fullName>
    </alternativeName>
    <alternativeName>
        <fullName evidence="6">tRNA-uridine isomerase</fullName>
    </alternativeName>
</protein>
<dbReference type="InterPro" id="IPR020103">
    <property type="entry name" value="PsdUridine_synth_cat_dom_sf"/>
</dbReference>
<dbReference type="STRING" id="121845.A0A3Q0J5W6"/>
<evidence type="ECO:0000256" key="2">
    <source>
        <dbReference type="ARBA" id="ARBA00012787"/>
    </source>
</evidence>
<dbReference type="KEGG" id="dci:108253162"/>
<proteinExistence type="inferred from homology"/>
<evidence type="ECO:0000313" key="10">
    <source>
        <dbReference type="Proteomes" id="UP000079169"/>
    </source>
</evidence>
<dbReference type="Pfam" id="PF21237">
    <property type="entry name" value="Pus10_N_euk"/>
    <property type="match status" value="1"/>
</dbReference>
<organism evidence="10 11">
    <name type="scientific">Diaphorina citri</name>
    <name type="common">Asian citrus psyllid</name>
    <dbReference type="NCBI Taxonomy" id="121845"/>
    <lineage>
        <taxon>Eukaryota</taxon>
        <taxon>Metazoa</taxon>
        <taxon>Ecdysozoa</taxon>
        <taxon>Arthropoda</taxon>
        <taxon>Hexapoda</taxon>
        <taxon>Insecta</taxon>
        <taxon>Pterygota</taxon>
        <taxon>Neoptera</taxon>
        <taxon>Paraneoptera</taxon>
        <taxon>Hemiptera</taxon>
        <taxon>Sternorrhyncha</taxon>
        <taxon>Psylloidea</taxon>
        <taxon>Psyllidae</taxon>
        <taxon>Diaphorininae</taxon>
        <taxon>Diaphorina</taxon>
    </lineage>
</organism>